<dbReference type="AlphaFoldDB" id="A0A2K1DXU5"/>
<reference evidence="1 2" key="1">
    <citation type="submission" date="2018-01" db="EMBL/GenBank/DDBJ databases">
        <title>The draft genome of Hanstruepera neustonica JCM19743.</title>
        <authorList>
            <person name="He R.-H."/>
            <person name="Du Z.-J."/>
        </authorList>
    </citation>
    <scope>NUCLEOTIDE SEQUENCE [LARGE SCALE GENOMIC DNA]</scope>
    <source>
        <strain evidence="1 2">JCM19743</strain>
    </source>
</reference>
<dbReference type="EMBL" id="POWF01000006">
    <property type="protein sequence ID" value="PNQ72830.1"/>
    <property type="molecule type" value="Genomic_DNA"/>
</dbReference>
<keyword evidence="2" id="KW-1185">Reference proteome</keyword>
<sequence length="143" mass="17193">MKYKFNSLIFVFFFGTLFTLGQNGKSEKQLRREAAKVDTVYTVEERARMGRWLYDRVNEMGLSDTVREQYDAIVFSHIFDMTRLNDKDKDYTDAEIQIKFDEIVDKMNLEVKAILTTEQYINHLENFAEIERSVYKKFNWREN</sequence>
<dbReference type="Proteomes" id="UP000236641">
    <property type="component" value="Unassembled WGS sequence"/>
</dbReference>
<evidence type="ECO:0000313" key="1">
    <source>
        <dbReference type="EMBL" id="PNQ72830.1"/>
    </source>
</evidence>
<organism evidence="1 2">
    <name type="scientific">Hanstruepera neustonica</name>
    <dbReference type="NCBI Taxonomy" id="1445657"/>
    <lineage>
        <taxon>Bacteria</taxon>
        <taxon>Pseudomonadati</taxon>
        <taxon>Bacteroidota</taxon>
        <taxon>Flavobacteriia</taxon>
        <taxon>Flavobacteriales</taxon>
        <taxon>Flavobacteriaceae</taxon>
        <taxon>Hanstruepera</taxon>
    </lineage>
</organism>
<protein>
    <submittedName>
        <fullName evidence="1">Uncharacterized protein</fullName>
    </submittedName>
</protein>
<proteinExistence type="predicted"/>
<accession>A0A2K1DXU5</accession>
<name>A0A2K1DXU5_9FLAO</name>
<dbReference type="RefSeq" id="WP_103052357.1">
    <property type="nucleotide sequence ID" value="NZ_POWF01000006.1"/>
</dbReference>
<evidence type="ECO:0000313" key="2">
    <source>
        <dbReference type="Proteomes" id="UP000236641"/>
    </source>
</evidence>
<comment type="caution">
    <text evidence="1">The sequence shown here is derived from an EMBL/GenBank/DDBJ whole genome shotgun (WGS) entry which is preliminary data.</text>
</comment>
<dbReference type="OrthoDB" id="1447971at2"/>
<gene>
    <name evidence="1" type="ORF">C1T31_09995</name>
</gene>